<sequence>MAKEWGRYKVNVNAVAFGLIMTRLTEAPAHGGATIDIAGREIAVGVRPEVLKNAETMIPLGRGGRPEEAAGSVYLLCIPESDYISGQVIQVTGGRP</sequence>
<dbReference type="PRINTS" id="PR00081">
    <property type="entry name" value="GDHRDH"/>
</dbReference>
<dbReference type="InterPro" id="IPR036291">
    <property type="entry name" value="NAD(P)-bd_dom_sf"/>
</dbReference>
<evidence type="ECO:0000256" key="2">
    <source>
        <dbReference type="ARBA" id="ARBA00023002"/>
    </source>
</evidence>
<dbReference type="AlphaFoldDB" id="A0A1G6Y502"/>
<gene>
    <name evidence="3" type="ORF">SAMN04487779_1013104</name>
</gene>
<dbReference type="GO" id="GO:0016616">
    <property type="term" value="F:oxidoreductase activity, acting on the CH-OH group of donors, NAD or NADP as acceptor"/>
    <property type="evidence" value="ECO:0007669"/>
    <property type="project" value="TreeGrafter"/>
</dbReference>
<evidence type="ECO:0000313" key="4">
    <source>
        <dbReference type="Proteomes" id="UP000198925"/>
    </source>
</evidence>
<dbReference type="Proteomes" id="UP000198925">
    <property type="component" value="Unassembled WGS sequence"/>
</dbReference>
<comment type="similarity">
    <text evidence="1">Belongs to the short-chain dehydrogenases/reductases (SDR) family.</text>
</comment>
<keyword evidence="2" id="KW-0560">Oxidoreductase</keyword>
<keyword evidence="4" id="KW-1185">Reference proteome</keyword>
<reference evidence="3 4" key="1">
    <citation type="submission" date="2016-10" db="EMBL/GenBank/DDBJ databases">
        <authorList>
            <person name="de Groot N.N."/>
        </authorList>
    </citation>
    <scope>NUCLEOTIDE SEQUENCE [LARGE SCALE GENOMIC DNA]</scope>
    <source>
        <strain evidence="3 4">CPCC 100156</strain>
    </source>
</reference>
<accession>A0A1G6Y502</accession>
<dbReference type="PANTHER" id="PTHR42760">
    <property type="entry name" value="SHORT-CHAIN DEHYDROGENASES/REDUCTASES FAMILY MEMBER"/>
    <property type="match status" value="1"/>
</dbReference>
<dbReference type="Gene3D" id="3.40.50.720">
    <property type="entry name" value="NAD(P)-binding Rossmann-like Domain"/>
    <property type="match status" value="1"/>
</dbReference>
<dbReference type="Pfam" id="PF13561">
    <property type="entry name" value="adh_short_C2"/>
    <property type="match status" value="1"/>
</dbReference>
<dbReference type="InterPro" id="IPR002347">
    <property type="entry name" value="SDR_fam"/>
</dbReference>
<organism evidence="3 4">
    <name type="scientific">Belnapia rosea</name>
    <dbReference type="NCBI Taxonomy" id="938405"/>
    <lineage>
        <taxon>Bacteria</taxon>
        <taxon>Pseudomonadati</taxon>
        <taxon>Pseudomonadota</taxon>
        <taxon>Alphaproteobacteria</taxon>
        <taxon>Acetobacterales</taxon>
        <taxon>Roseomonadaceae</taxon>
        <taxon>Belnapia</taxon>
    </lineage>
</organism>
<name>A0A1G6Y502_9PROT</name>
<dbReference type="SUPFAM" id="SSF51735">
    <property type="entry name" value="NAD(P)-binding Rossmann-fold domains"/>
    <property type="match status" value="1"/>
</dbReference>
<protein>
    <submittedName>
        <fullName evidence="3">Enoyl-(Acyl carrier protein) reductase</fullName>
    </submittedName>
</protein>
<evidence type="ECO:0000256" key="1">
    <source>
        <dbReference type="ARBA" id="ARBA00006484"/>
    </source>
</evidence>
<dbReference type="PANTHER" id="PTHR42760:SF133">
    <property type="entry name" value="3-OXOACYL-[ACYL-CARRIER-PROTEIN] REDUCTASE"/>
    <property type="match status" value="1"/>
</dbReference>
<dbReference type="EMBL" id="FMZX01000013">
    <property type="protein sequence ID" value="SDD85381.1"/>
    <property type="molecule type" value="Genomic_DNA"/>
</dbReference>
<evidence type="ECO:0000313" key="3">
    <source>
        <dbReference type="EMBL" id="SDD85381.1"/>
    </source>
</evidence>
<proteinExistence type="inferred from homology"/>